<dbReference type="OrthoDB" id="498125at2759"/>
<evidence type="ECO:0000313" key="1">
    <source>
        <dbReference type="EMBL" id="KAF9597309.1"/>
    </source>
</evidence>
<name>A0A835LMX2_9MAGN</name>
<organism evidence="1 2">
    <name type="scientific">Coptis chinensis</name>
    <dbReference type="NCBI Taxonomy" id="261450"/>
    <lineage>
        <taxon>Eukaryota</taxon>
        <taxon>Viridiplantae</taxon>
        <taxon>Streptophyta</taxon>
        <taxon>Embryophyta</taxon>
        <taxon>Tracheophyta</taxon>
        <taxon>Spermatophyta</taxon>
        <taxon>Magnoliopsida</taxon>
        <taxon>Ranunculales</taxon>
        <taxon>Ranunculaceae</taxon>
        <taxon>Coptidoideae</taxon>
        <taxon>Coptis</taxon>
    </lineage>
</organism>
<evidence type="ECO:0000313" key="2">
    <source>
        <dbReference type="Proteomes" id="UP000631114"/>
    </source>
</evidence>
<accession>A0A835LMX2</accession>
<proteinExistence type="predicted"/>
<sequence length="96" mass="10670">MDLLEGTWNWLSVPALGRSGGIIANWNSEFMTVVDNLVGAYALSVICSLKDVEFKWLLCCCLWAKSGFERTILGELGDNRACSCLPWCMSVDFNIT</sequence>
<keyword evidence="2" id="KW-1185">Reference proteome</keyword>
<reference evidence="1 2" key="1">
    <citation type="submission" date="2020-10" db="EMBL/GenBank/DDBJ databases">
        <title>The Coptis chinensis genome and diversification of protoberbering-type alkaloids.</title>
        <authorList>
            <person name="Wang B."/>
            <person name="Shu S."/>
            <person name="Song C."/>
            <person name="Liu Y."/>
        </authorList>
    </citation>
    <scope>NUCLEOTIDE SEQUENCE [LARGE SCALE GENOMIC DNA]</scope>
    <source>
        <strain evidence="1">HL-2020</strain>
        <tissue evidence="1">Leaf</tissue>
    </source>
</reference>
<dbReference type="AlphaFoldDB" id="A0A835LMX2"/>
<comment type="caution">
    <text evidence="1">The sequence shown here is derived from an EMBL/GenBank/DDBJ whole genome shotgun (WGS) entry which is preliminary data.</text>
</comment>
<protein>
    <submittedName>
        <fullName evidence="1">Uncharacterized protein</fullName>
    </submittedName>
</protein>
<dbReference type="Proteomes" id="UP000631114">
    <property type="component" value="Unassembled WGS sequence"/>
</dbReference>
<dbReference type="EMBL" id="JADFTS010000007">
    <property type="protein sequence ID" value="KAF9597309.1"/>
    <property type="molecule type" value="Genomic_DNA"/>
</dbReference>
<gene>
    <name evidence="1" type="ORF">IFM89_017093</name>
</gene>